<dbReference type="InterPro" id="IPR013691">
    <property type="entry name" value="MeTrfase_14"/>
</dbReference>
<dbReference type="Pfam" id="PF08484">
    <property type="entry name" value="Methyltransf_14"/>
    <property type="match status" value="1"/>
</dbReference>
<evidence type="ECO:0008006" key="5">
    <source>
        <dbReference type="Google" id="ProtNLM"/>
    </source>
</evidence>
<dbReference type="CDD" id="cd02440">
    <property type="entry name" value="AdoMet_MTases"/>
    <property type="match status" value="1"/>
</dbReference>
<dbReference type="EMBL" id="CP000551">
    <property type="protein sequence ID" value="ABM70689.1"/>
    <property type="molecule type" value="Genomic_DNA"/>
</dbReference>
<dbReference type="eggNOG" id="COG2227">
    <property type="taxonomic scope" value="Bacteria"/>
</dbReference>
<dbReference type="Gene3D" id="6.20.50.110">
    <property type="entry name" value="Methyltransferase, zinc-binding domain"/>
    <property type="match status" value="1"/>
</dbReference>
<dbReference type="RefSeq" id="WP_011818826.1">
    <property type="nucleotide sequence ID" value="NC_008816.1"/>
</dbReference>
<dbReference type="Gene3D" id="3.40.50.720">
    <property type="entry name" value="NAD(P)-binding Rossmann-like Domain"/>
    <property type="match status" value="1"/>
</dbReference>
<dbReference type="STRING" id="146891.A9601_14051"/>
<feature type="domain" description="Methyltransferase putative zinc binding" evidence="1">
    <location>
        <begin position="5"/>
        <end position="66"/>
    </location>
</feature>
<protein>
    <recommendedName>
        <fullName evidence="5">SAM-dependent methyltransferase</fullName>
    </recommendedName>
</protein>
<reference evidence="3 4" key="1">
    <citation type="journal article" date="2007" name="PLoS Genet.">
        <title>Patterns and implications of gene gain and loss in the evolution of Prochlorococcus.</title>
        <authorList>
            <person name="Kettler G.C."/>
            <person name="Martiny A.C."/>
            <person name="Huang K."/>
            <person name="Zucker J."/>
            <person name="Coleman M.L."/>
            <person name="Rodrigue S."/>
            <person name="Chen F."/>
            <person name="Lapidus A."/>
            <person name="Ferriera S."/>
            <person name="Johnson J."/>
            <person name="Steglich C."/>
            <person name="Church G.M."/>
            <person name="Richardson P."/>
            <person name="Chisholm S.W."/>
        </authorList>
    </citation>
    <scope>NUCLEOTIDE SEQUENCE [LARGE SCALE GENOMIC DNA]</scope>
    <source>
        <strain evidence="3 4">AS9601</strain>
    </source>
</reference>
<dbReference type="PANTHER" id="PTHR43861">
    <property type="entry name" value="TRANS-ACONITATE 2-METHYLTRANSFERASE-RELATED"/>
    <property type="match status" value="1"/>
</dbReference>
<dbReference type="InterPro" id="IPR029063">
    <property type="entry name" value="SAM-dependent_MTases_sf"/>
</dbReference>
<organism evidence="3 4">
    <name type="scientific">Prochlorococcus marinus (strain AS9601)</name>
    <dbReference type="NCBI Taxonomy" id="146891"/>
    <lineage>
        <taxon>Bacteria</taxon>
        <taxon>Bacillati</taxon>
        <taxon>Cyanobacteriota</taxon>
        <taxon>Cyanophyceae</taxon>
        <taxon>Synechococcales</taxon>
        <taxon>Prochlorococcaceae</taxon>
        <taxon>Prochlorococcus</taxon>
    </lineage>
</organism>
<evidence type="ECO:0000259" key="2">
    <source>
        <dbReference type="Pfam" id="PF08484"/>
    </source>
</evidence>
<dbReference type="KEGG" id="pmb:A9601_14051"/>
<dbReference type="InterPro" id="IPR013630">
    <property type="entry name" value="Methyltransf_Zn-bd_dom_put"/>
</dbReference>
<dbReference type="Gene3D" id="3.40.50.150">
    <property type="entry name" value="Vaccinia Virus protein VP39"/>
    <property type="match status" value="1"/>
</dbReference>
<evidence type="ECO:0000313" key="3">
    <source>
        <dbReference type="EMBL" id="ABM70689.1"/>
    </source>
</evidence>
<name>A2BSC8_PROMS</name>
<evidence type="ECO:0000259" key="1">
    <source>
        <dbReference type="Pfam" id="PF08421"/>
    </source>
</evidence>
<sequence length="402" mass="45278">MNLKCRHCGKTLNHEVIDLGNQPPSNAYLDKNQILRPEITYPLKVYACEHCWLIQLPEHATSEELFTPDYAYFSSTSTSWCAHAEKFVNEAVSDHNLSQKSFVVELASNDGYLLQYLKSRGIPCLGVEPTRAAAEIARSKGINTIESFFGLEMAKDMDKADLVIANNVLAHVPDINDFMGGIHEVLKPKGKASIEFPHLLRMIKGKQFDTIYHEHFSYLSLRTVQRIASSVGLEIFKVSELSTHGGSLRVWLSKKNNFEIDSSVERILNLEVQEELESLKIFEEFRASALKAKYQFLDFLIKAKNKNKKIMAYGAAAKGNTFLNFAGIKSDLISLVADKSISKQNKFMPGSLIPIVSPKTLLNEKPDSIIVLPWNIISEIRSQLKNHQLVTAIPNLKVWNNL</sequence>
<proteinExistence type="predicted"/>
<dbReference type="SUPFAM" id="SSF53335">
    <property type="entry name" value="S-adenosyl-L-methionine-dependent methyltransferases"/>
    <property type="match status" value="1"/>
</dbReference>
<dbReference type="Proteomes" id="UP000002590">
    <property type="component" value="Chromosome"/>
</dbReference>
<dbReference type="Pfam" id="PF08421">
    <property type="entry name" value="Methyltransf_13"/>
    <property type="match status" value="1"/>
</dbReference>
<evidence type="ECO:0000313" key="4">
    <source>
        <dbReference type="Proteomes" id="UP000002590"/>
    </source>
</evidence>
<feature type="domain" description="C-methyltransferase" evidence="2">
    <location>
        <begin position="243"/>
        <end position="386"/>
    </location>
</feature>
<dbReference type="HOGENOM" id="CLU_038800_1_0_3"/>
<dbReference type="Pfam" id="PF13489">
    <property type="entry name" value="Methyltransf_23"/>
    <property type="match status" value="1"/>
</dbReference>
<dbReference type="InterPro" id="IPR038576">
    <property type="entry name" value="Methyltransf_Zn-bd_dom_put_sf"/>
</dbReference>
<dbReference type="AlphaFoldDB" id="A2BSC8"/>
<accession>A2BSC8</accession>
<dbReference type="OrthoDB" id="9815644at2"/>
<dbReference type="PANTHER" id="PTHR43861:SF5">
    <property type="entry name" value="BLL5978 PROTEIN"/>
    <property type="match status" value="1"/>
</dbReference>
<gene>
    <name evidence="3" type="ordered locus">A9601_14051</name>
</gene>